<dbReference type="InterPro" id="IPR027417">
    <property type="entry name" value="P-loop_NTPase"/>
</dbReference>
<keyword evidence="4" id="KW-1185">Reference proteome</keyword>
<comment type="similarity">
    <text evidence="1">Belongs to the GSP E family.</text>
</comment>
<accession>A0A8J3WTS4</accession>
<dbReference type="EMBL" id="BOOK01000006">
    <property type="protein sequence ID" value="GIH99196.1"/>
    <property type="molecule type" value="Genomic_DNA"/>
</dbReference>
<dbReference type="Pfam" id="PF00437">
    <property type="entry name" value="T2SSE"/>
    <property type="match status" value="1"/>
</dbReference>
<dbReference type="CDD" id="cd01130">
    <property type="entry name" value="VirB11-like_ATPase"/>
    <property type="match status" value="1"/>
</dbReference>
<proteinExistence type="inferred from homology"/>
<keyword evidence="3" id="KW-0808">Transferase</keyword>
<dbReference type="SUPFAM" id="SSF52540">
    <property type="entry name" value="P-loop containing nucleoside triphosphate hydrolases"/>
    <property type="match status" value="1"/>
</dbReference>
<comment type="caution">
    <text evidence="3">The sequence shown here is derived from an EMBL/GenBank/DDBJ whole genome shotgun (WGS) entry which is preliminary data.</text>
</comment>
<sequence length="431" mass="46625">MTDMELVKLLRTEVADRLAARSQADEEKGRLPMTPQDRREYGRALLTEALDDHALRVLGAGLSPLDPGSEARVARAVENALFGLGGFQPLLDDPEIENINANAFDDVHVTFADGRQEKADPVAESDEDLAELIRTAAALLGVGERRFDPGSPILSMELPDGSRLFAVMSVSRRPAVSIRRHRYPTATLAQLRQNGTLDEGLTNFLRAAVRARKNIVVAGATGSGKTTLLRGLASEIPRSERLVTIEEHFELGLDRDKDTHGNVLTLQARHANVEGQGRVTLADLVRTALGMSPGRVIVGEVRGDEVIPMLNAMSQGNDGSMCTLHASSSRGAFSKLASYAMQAPERLPMEAGAVLISEAVHFVIHMAFTRYGTRVISSVREVAGCEGIGVVSNEIYRPGPDRRAVRAHPLRTETVDELEAAGLDVDGWFAS</sequence>
<dbReference type="PANTHER" id="PTHR30486:SF6">
    <property type="entry name" value="TYPE IV PILUS RETRACTATION ATPASE PILT"/>
    <property type="match status" value="1"/>
</dbReference>
<evidence type="ECO:0000256" key="1">
    <source>
        <dbReference type="ARBA" id="ARBA00006611"/>
    </source>
</evidence>
<evidence type="ECO:0000313" key="4">
    <source>
        <dbReference type="Proteomes" id="UP000634476"/>
    </source>
</evidence>
<dbReference type="GO" id="GO:0016887">
    <property type="term" value="F:ATP hydrolysis activity"/>
    <property type="evidence" value="ECO:0007669"/>
    <property type="project" value="InterPro"/>
</dbReference>
<keyword evidence="3" id="KW-0418">Kinase</keyword>
<reference evidence="3" key="1">
    <citation type="submission" date="2021-01" db="EMBL/GenBank/DDBJ databases">
        <title>Whole genome shotgun sequence of Planobispora takensis NBRC 109077.</title>
        <authorList>
            <person name="Komaki H."/>
            <person name="Tamura T."/>
        </authorList>
    </citation>
    <scope>NUCLEOTIDE SEQUENCE</scope>
    <source>
        <strain evidence="3">NBRC 109077</strain>
    </source>
</reference>
<dbReference type="Proteomes" id="UP000634476">
    <property type="component" value="Unassembled WGS sequence"/>
</dbReference>
<dbReference type="Gene3D" id="3.40.50.300">
    <property type="entry name" value="P-loop containing nucleotide triphosphate hydrolases"/>
    <property type="match status" value="1"/>
</dbReference>
<evidence type="ECO:0000259" key="2">
    <source>
        <dbReference type="Pfam" id="PF00437"/>
    </source>
</evidence>
<dbReference type="Gene3D" id="3.30.450.380">
    <property type="match status" value="1"/>
</dbReference>
<feature type="domain" description="Bacterial type II secretion system protein E" evidence="2">
    <location>
        <begin position="90"/>
        <end position="364"/>
    </location>
</feature>
<dbReference type="GO" id="GO:0016301">
    <property type="term" value="F:kinase activity"/>
    <property type="evidence" value="ECO:0007669"/>
    <property type="project" value="UniProtKB-KW"/>
</dbReference>
<dbReference type="InterPro" id="IPR001482">
    <property type="entry name" value="T2SS/T4SS_dom"/>
</dbReference>
<dbReference type="PANTHER" id="PTHR30486">
    <property type="entry name" value="TWITCHING MOTILITY PROTEIN PILT"/>
    <property type="match status" value="1"/>
</dbReference>
<organism evidence="3 4">
    <name type="scientific">Planobispora takensis</name>
    <dbReference type="NCBI Taxonomy" id="1367882"/>
    <lineage>
        <taxon>Bacteria</taxon>
        <taxon>Bacillati</taxon>
        <taxon>Actinomycetota</taxon>
        <taxon>Actinomycetes</taxon>
        <taxon>Streptosporangiales</taxon>
        <taxon>Streptosporangiaceae</taxon>
        <taxon>Planobispora</taxon>
    </lineage>
</organism>
<protein>
    <submittedName>
        <fullName evidence="3">Protein kinase</fullName>
    </submittedName>
</protein>
<dbReference type="InterPro" id="IPR050921">
    <property type="entry name" value="T4SS_GSP_E_ATPase"/>
</dbReference>
<name>A0A8J3WTS4_9ACTN</name>
<dbReference type="AlphaFoldDB" id="A0A8J3WTS4"/>
<gene>
    <name evidence="3" type="ORF">Pta02_12050</name>
</gene>
<evidence type="ECO:0000313" key="3">
    <source>
        <dbReference type="EMBL" id="GIH99196.1"/>
    </source>
</evidence>